<evidence type="ECO:0000256" key="1">
    <source>
        <dbReference type="SAM" id="Phobius"/>
    </source>
</evidence>
<dbReference type="AlphaFoldDB" id="A0A1J5R1Q2"/>
<proteinExistence type="predicted"/>
<keyword evidence="1" id="KW-1133">Transmembrane helix</keyword>
<feature type="transmembrane region" description="Helical" evidence="1">
    <location>
        <begin position="165"/>
        <end position="187"/>
    </location>
</feature>
<dbReference type="EMBL" id="MLJW01000313">
    <property type="protein sequence ID" value="OIQ89864.1"/>
    <property type="molecule type" value="Genomic_DNA"/>
</dbReference>
<organism evidence="2">
    <name type="scientific">mine drainage metagenome</name>
    <dbReference type="NCBI Taxonomy" id="410659"/>
    <lineage>
        <taxon>unclassified sequences</taxon>
        <taxon>metagenomes</taxon>
        <taxon>ecological metagenomes</taxon>
    </lineage>
</organism>
<keyword evidence="1" id="KW-0812">Transmembrane</keyword>
<sequence length="230" mass="25370">MNSGRFIGAARALATLACIAYPLVSYWAARAPDLRPLAVVLAWAPLMLVGAWLIWRSPLRRWAAALAVLALSVLWHQRSLVAAHFDWAYLAEHAGSLSLLGVMFGSTLRAGEVPLITRFASMVHDSMPEPVLRYTRGVTWAWTLFFATMVASSLTLFALAPLRLWAVFASVATPLLVVAMFAGEYLIRRRVLRDERHAHPFDSIRAYWRYTAGNPRTVAAATPPSLGGRG</sequence>
<keyword evidence="1" id="KW-0472">Membrane</keyword>
<gene>
    <name evidence="2" type="ORF">GALL_282350</name>
</gene>
<evidence type="ECO:0008006" key="3">
    <source>
        <dbReference type="Google" id="ProtNLM"/>
    </source>
</evidence>
<feature type="transmembrane region" description="Helical" evidence="1">
    <location>
        <begin position="138"/>
        <end position="159"/>
    </location>
</feature>
<feature type="transmembrane region" description="Helical" evidence="1">
    <location>
        <begin position="12"/>
        <end position="29"/>
    </location>
</feature>
<reference evidence="2" key="1">
    <citation type="submission" date="2016-10" db="EMBL/GenBank/DDBJ databases">
        <title>Sequence of Gallionella enrichment culture.</title>
        <authorList>
            <person name="Poehlein A."/>
            <person name="Muehling M."/>
            <person name="Daniel R."/>
        </authorList>
    </citation>
    <scope>NUCLEOTIDE SEQUENCE</scope>
</reference>
<name>A0A1J5R1Q2_9ZZZZ</name>
<accession>A0A1J5R1Q2</accession>
<comment type="caution">
    <text evidence="2">The sequence shown here is derived from an EMBL/GenBank/DDBJ whole genome shotgun (WGS) entry which is preliminary data.</text>
</comment>
<feature type="transmembrane region" description="Helical" evidence="1">
    <location>
        <begin position="35"/>
        <end position="55"/>
    </location>
</feature>
<evidence type="ECO:0000313" key="2">
    <source>
        <dbReference type="EMBL" id="OIQ89864.1"/>
    </source>
</evidence>
<protein>
    <recommendedName>
        <fullName evidence="3">Transmembrane protein</fullName>
    </recommendedName>
</protein>